<sequence length="476" mass="53677">MAFTKKALPKKSDNISQWYNQLVLEAGLADYGPAKGTMIFRPYGFGIWENVQKAMDVEIKAKGVENAYFPMFIPESLLRKEKEHVAGFSPELAVVTIGGGEELEEKLIVRPTSETIMYDAYSKWVHSWRDLPVLINQWNNVVRWEKRTYLFLRTTEFLWQEGHTAHATHAEAYEMVLWAINMYENIYKEFFGMAGYVGIKSKAEKFAGALTTLTFESLMPDGKALQSCTSHDLGQNFSVPFEIKFQDKNGKTEHVWQTSWGLSTRSIGGLIMAHGDDNGLILPPRLAPIQAVIVPVDTQGTVVEYANKIADVLKGAGVRVRVDARDYETFGFRINDWELKGVPIRVEAGGREAAAQTATLVRRDNGVKEVVSLAKLAAKVQTTLDDMQHGLYSQNKAFLESNTSEAETYAEFKNIMEARKGFIRAFWCEKEDCEKKIKEETKASTRCLPLDAKEESGNCVYCGSPAKHKWLFAQAY</sequence>
<dbReference type="InterPro" id="IPR033721">
    <property type="entry name" value="ProRS_core_arch_euk"/>
</dbReference>
<accession>A0A0G1QY23</accession>
<keyword evidence="2 7" id="KW-0547">Nucleotide-binding</keyword>
<dbReference type="InterPro" id="IPR017449">
    <property type="entry name" value="Pro-tRNA_synth_II"/>
</dbReference>
<dbReference type="SMART" id="SM00946">
    <property type="entry name" value="ProRS-C_1"/>
    <property type="match status" value="1"/>
</dbReference>
<dbReference type="SUPFAM" id="SSF52954">
    <property type="entry name" value="Class II aaRS ABD-related"/>
    <property type="match status" value="1"/>
</dbReference>
<keyword evidence="3 7" id="KW-0067">ATP-binding</keyword>
<proteinExistence type="inferred from homology"/>
<dbReference type="SUPFAM" id="SSF64586">
    <property type="entry name" value="C-terminal domain of ProRS"/>
    <property type="match status" value="1"/>
</dbReference>
<feature type="domain" description="Aminoacyl-transfer RNA synthetases class-II family profile" evidence="8">
    <location>
        <begin position="36"/>
        <end position="283"/>
    </location>
</feature>
<dbReference type="InterPro" id="IPR002316">
    <property type="entry name" value="Pro-tRNA-ligase_IIa"/>
</dbReference>
<dbReference type="InterPro" id="IPR045864">
    <property type="entry name" value="aa-tRNA-synth_II/BPL/LPL"/>
</dbReference>
<dbReference type="GO" id="GO:0017101">
    <property type="term" value="C:aminoacyl-tRNA synthetase multienzyme complex"/>
    <property type="evidence" value="ECO:0007669"/>
    <property type="project" value="TreeGrafter"/>
</dbReference>
<comment type="subunit">
    <text evidence="7">Homodimer.</text>
</comment>
<comment type="subcellular location">
    <subcellularLocation>
        <location evidence="7">Cytoplasm</location>
    </subcellularLocation>
</comment>
<dbReference type="PATRIC" id="fig|1619122.3.peg.495"/>
<evidence type="ECO:0000256" key="6">
    <source>
        <dbReference type="ARBA" id="ARBA00047671"/>
    </source>
</evidence>
<dbReference type="InterPro" id="IPR006195">
    <property type="entry name" value="aa-tRNA-synth_II"/>
</dbReference>
<dbReference type="GO" id="GO:0005737">
    <property type="term" value="C:cytoplasm"/>
    <property type="evidence" value="ECO:0007669"/>
    <property type="project" value="UniProtKB-SubCell"/>
</dbReference>
<keyword evidence="5 7" id="KW-0030">Aminoacyl-tRNA synthetase</keyword>
<dbReference type="Proteomes" id="UP000034873">
    <property type="component" value="Unassembled WGS sequence"/>
</dbReference>
<dbReference type="AlphaFoldDB" id="A0A0G1QY23"/>
<dbReference type="SUPFAM" id="SSF55681">
    <property type="entry name" value="Class II aaRS and biotin synthetases"/>
    <property type="match status" value="1"/>
</dbReference>
<dbReference type="NCBIfam" id="TIGR00408">
    <property type="entry name" value="proS_fam_I"/>
    <property type="match status" value="1"/>
</dbReference>
<gene>
    <name evidence="7" type="primary">proS</name>
    <name evidence="9" type="ORF">UX73_C0028G0006</name>
</gene>
<keyword evidence="4 7" id="KW-0648">Protein biosynthesis</keyword>
<comment type="domain">
    <text evidence="7">Consists of three domains: the N-terminal catalytic domain, the anticodon-binding domain and the C-terminal extension.</text>
</comment>
<name>A0A0G1QY23_UNCKA</name>
<keyword evidence="7" id="KW-0963">Cytoplasm</keyword>
<organism evidence="9 10">
    <name type="scientific">candidate division WWE3 bacterium GW2011_GWC1_47_10</name>
    <dbReference type="NCBI Taxonomy" id="1619122"/>
    <lineage>
        <taxon>Bacteria</taxon>
        <taxon>Katanobacteria</taxon>
    </lineage>
</organism>
<dbReference type="Gene3D" id="3.40.50.800">
    <property type="entry name" value="Anticodon-binding domain"/>
    <property type="match status" value="1"/>
</dbReference>
<dbReference type="Pfam" id="PF00587">
    <property type="entry name" value="tRNA-synt_2b"/>
    <property type="match status" value="1"/>
</dbReference>
<protein>
    <recommendedName>
        <fullName evidence="7">Proline--tRNA ligase</fullName>
        <ecNumber evidence="7">6.1.1.15</ecNumber>
    </recommendedName>
    <alternativeName>
        <fullName evidence="7">Prolyl-tRNA synthetase</fullName>
        <shortName evidence="7">ProRS</shortName>
    </alternativeName>
</protein>
<evidence type="ECO:0000256" key="4">
    <source>
        <dbReference type="ARBA" id="ARBA00022917"/>
    </source>
</evidence>
<reference evidence="9 10" key="1">
    <citation type="journal article" date="2015" name="Nature">
        <title>rRNA introns, odd ribosomes, and small enigmatic genomes across a large radiation of phyla.</title>
        <authorList>
            <person name="Brown C.T."/>
            <person name="Hug L.A."/>
            <person name="Thomas B.C."/>
            <person name="Sharon I."/>
            <person name="Castelle C.J."/>
            <person name="Singh A."/>
            <person name="Wilkins M.J."/>
            <person name="Williams K.H."/>
            <person name="Banfield J.F."/>
        </authorList>
    </citation>
    <scope>NUCLEOTIDE SEQUENCE [LARGE SCALE GENOMIC DNA]</scope>
</reference>
<dbReference type="FunFam" id="3.30.930.10:FF:000037">
    <property type="entry name" value="Proline--tRNA ligase"/>
    <property type="match status" value="1"/>
</dbReference>
<evidence type="ECO:0000256" key="1">
    <source>
        <dbReference type="ARBA" id="ARBA00022598"/>
    </source>
</evidence>
<dbReference type="PROSITE" id="PS50862">
    <property type="entry name" value="AA_TRNA_LIGASE_II"/>
    <property type="match status" value="1"/>
</dbReference>
<dbReference type="Pfam" id="PF03129">
    <property type="entry name" value="HGTP_anticodon"/>
    <property type="match status" value="1"/>
</dbReference>
<dbReference type="GO" id="GO:0006433">
    <property type="term" value="P:prolyl-tRNA aminoacylation"/>
    <property type="evidence" value="ECO:0007669"/>
    <property type="project" value="UniProtKB-UniRule"/>
</dbReference>
<comment type="similarity">
    <text evidence="7">Belongs to the class-II aminoacyl-tRNA synthetase family. ProS type 3 subfamily.</text>
</comment>
<dbReference type="InterPro" id="IPR002314">
    <property type="entry name" value="aa-tRNA-synt_IIb"/>
</dbReference>
<dbReference type="Gene3D" id="3.30.110.30">
    <property type="entry name" value="C-terminal domain of ProRS"/>
    <property type="match status" value="1"/>
</dbReference>
<dbReference type="EMBL" id="LCNH01000028">
    <property type="protein sequence ID" value="KKU49739.1"/>
    <property type="molecule type" value="Genomic_DNA"/>
</dbReference>
<dbReference type="STRING" id="1619122.UX73_C0028G0006"/>
<evidence type="ECO:0000256" key="5">
    <source>
        <dbReference type="ARBA" id="ARBA00023146"/>
    </source>
</evidence>
<evidence type="ECO:0000313" key="10">
    <source>
        <dbReference type="Proteomes" id="UP000034873"/>
    </source>
</evidence>
<dbReference type="PRINTS" id="PR01046">
    <property type="entry name" value="TRNASYNTHPRO"/>
</dbReference>
<evidence type="ECO:0000256" key="2">
    <source>
        <dbReference type="ARBA" id="ARBA00022741"/>
    </source>
</evidence>
<comment type="catalytic activity">
    <reaction evidence="6 7">
        <text>tRNA(Pro) + L-proline + ATP = L-prolyl-tRNA(Pro) + AMP + diphosphate</text>
        <dbReference type="Rhea" id="RHEA:14305"/>
        <dbReference type="Rhea" id="RHEA-COMP:9700"/>
        <dbReference type="Rhea" id="RHEA-COMP:9702"/>
        <dbReference type="ChEBI" id="CHEBI:30616"/>
        <dbReference type="ChEBI" id="CHEBI:33019"/>
        <dbReference type="ChEBI" id="CHEBI:60039"/>
        <dbReference type="ChEBI" id="CHEBI:78442"/>
        <dbReference type="ChEBI" id="CHEBI:78532"/>
        <dbReference type="ChEBI" id="CHEBI:456215"/>
        <dbReference type="EC" id="6.1.1.15"/>
    </reaction>
</comment>
<dbReference type="Pfam" id="PF09180">
    <property type="entry name" value="ProRS-C_1"/>
    <property type="match status" value="1"/>
</dbReference>
<evidence type="ECO:0000256" key="7">
    <source>
        <dbReference type="HAMAP-Rule" id="MF_01571"/>
    </source>
</evidence>
<dbReference type="GO" id="GO:0004827">
    <property type="term" value="F:proline-tRNA ligase activity"/>
    <property type="evidence" value="ECO:0007669"/>
    <property type="project" value="UniProtKB-UniRule"/>
</dbReference>
<dbReference type="InterPro" id="IPR036621">
    <property type="entry name" value="Anticodon-bd_dom_sf"/>
</dbReference>
<dbReference type="CDD" id="cd00778">
    <property type="entry name" value="ProRS_core_arch_euk"/>
    <property type="match status" value="1"/>
</dbReference>
<dbReference type="InterPro" id="IPR004154">
    <property type="entry name" value="Anticodon-bd"/>
</dbReference>
<evidence type="ECO:0000313" key="9">
    <source>
        <dbReference type="EMBL" id="KKU49739.1"/>
    </source>
</evidence>
<dbReference type="EC" id="6.1.1.15" evidence="7"/>
<dbReference type="HAMAP" id="MF_01571">
    <property type="entry name" value="Pro_tRNA_synth_type3"/>
    <property type="match status" value="1"/>
</dbReference>
<dbReference type="GO" id="GO:0005524">
    <property type="term" value="F:ATP binding"/>
    <property type="evidence" value="ECO:0007669"/>
    <property type="project" value="UniProtKB-UniRule"/>
</dbReference>
<comment type="function">
    <text evidence="7">Catalyzes the attachment of proline to tRNA(Pro) in a two-step reaction: proline is first activated by ATP to form Pro-AMP and then transferred to the acceptor end of tRNA(Pro).</text>
</comment>
<dbReference type="InterPro" id="IPR004499">
    <property type="entry name" value="Pro-tRNA-ligase_IIa_arc-type"/>
</dbReference>
<dbReference type="PANTHER" id="PTHR43382">
    <property type="entry name" value="PROLYL-TRNA SYNTHETASE"/>
    <property type="match status" value="1"/>
</dbReference>
<comment type="caution">
    <text evidence="9">The sequence shown here is derived from an EMBL/GenBank/DDBJ whole genome shotgun (WGS) entry which is preliminary data.</text>
</comment>
<dbReference type="Gene3D" id="3.30.930.10">
    <property type="entry name" value="Bira Bifunctional Protein, Domain 2"/>
    <property type="match status" value="1"/>
</dbReference>
<dbReference type="CDD" id="cd00862">
    <property type="entry name" value="ProRS_anticodon_zinc"/>
    <property type="match status" value="1"/>
</dbReference>
<evidence type="ECO:0000259" key="8">
    <source>
        <dbReference type="PROSITE" id="PS50862"/>
    </source>
</evidence>
<keyword evidence="1 7" id="KW-0436">Ligase</keyword>
<dbReference type="InterPro" id="IPR016061">
    <property type="entry name" value="Pro-tRNA_ligase_II_C"/>
</dbReference>
<dbReference type="PANTHER" id="PTHR43382:SF2">
    <property type="entry name" value="BIFUNCTIONAL GLUTAMATE_PROLINE--TRNA LIGASE"/>
    <property type="match status" value="1"/>
</dbReference>
<evidence type="ECO:0000256" key="3">
    <source>
        <dbReference type="ARBA" id="ARBA00022840"/>
    </source>
</evidence>